<gene>
    <name evidence="1" type="ORF">DY000_02040320</name>
</gene>
<proteinExistence type="predicted"/>
<protein>
    <submittedName>
        <fullName evidence="1">Uncharacterized protein</fullName>
    </submittedName>
</protein>
<name>A0ABQ7BMV0_BRACR</name>
<reference evidence="1 2" key="1">
    <citation type="journal article" date="2020" name="BMC Genomics">
        <title>Intraspecific diversification of the crop wild relative Brassica cretica Lam. using demographic model selection.</title>
        <authorList>
            <person name="Kioukis A."/>
            <person name="Michalopoulou V.A."/>
            <person name="Briers L."/>
            <person name="Pirintsos S."/>
            <person name="Studholme D.J."/>
            <person name="Pavlidis P."/>
            <person name="Sarris P.F."/>
        </authorList>
    </citation>
    <scope>NUCLEOTIDE SEQUENCE [LARGE SCALE GENOMIC DNA]</scope>
    <source>
        <strain evidence="2">cv. PFS-1207/04</strain>
    </source>
</reference>
<accession>A0ABQ7BMV0</accession>
<evidence type="ECO:0000313" key="1">
    <source>
        <dbReference type="EMBL" id="KAF3533628.1"/>
    </source>
</evidence>
<keyword evidence="2" id="KW-1185">Reference proteome</keyword>
<dbReference type="EMBL" id="QGKV02001507">
    <property type="protein sequence ID" value="KAF3533628.1"/>
    <property type="molecule type" value="Genomic_DNA"/>
</dbReference>
<sequence>MAMQLSRFPEASTSTLYRPLFRNSSSHLIHHNQIFTAAYGYHCQTSRTEKSTGMALLLNSSTTTLLARKRRSSDSG</sequence>
<dbReference type="Proteomes" id="UP000266723">
    <property type="component" value="Unassembled WGS sequence"/>
</dbReference>
<organism evidence="1 2">
    <name type="scientific">Brassica cretica</name>
    <name type="common">Mustard</name>
    <dbReference type="NCBI Taxonomy" id="69181"/>
    <lineage>
        <taxon>Eukaryota</taxon>
        <taxon>Viridiplantae</taxon>
        <taxon>Streptophyta</taxon>
        <taxon>Embryophyta</taxon>
        <taxon>Tracheophyta</taxon>
        <taxon>Spermatophyta</taxon>
        <taxon>Magnoliopsida</taxon>
        <taxon>eudicotyledons</taxon>
        <taxon>Gunneridae</taxon>
        <taxon>Pentapetalae</taxon>
        <taxon>rosids</taxon>
        <taxon>malvids</taxon>
        <taxon>Brassicales</taxon>
        <taxon>Brassicaceae</taxon>
        <taxon>Brassiceae</taxon>
        <taxon>Brassica</taxon>
    </lineage>
</organism>
<evidence type="ECO:0000313" key="2">
    <source>
        <dbReference type="Proteomes" id="UP000266723"/>
    </source>
</evidence>
<comment type="caution">
    <text evidence="1">The sequence shown here is derived from an EMBL/GenBank/DDBJ whole genome shotgun (WGS) entry which is preliminary data.</text>
</comment>